<dbReference type="AlphaFoldDB" id="A0A6G7YS33"/>
<dbReference type="KEGG" id="spii:G7077_12145"/>
<dbReference type="EMBL" id="CP049869">
    <property type="protein sequence ID" value="QIK79544.1"/>
    <property type="molecule type" value="Genomic_DNA"/>
</dbReference>
<evidence type="ECO:0000256" key="1">
    <source>
        <dbReference type="SAM" id="MobiDB-lite"/>
    </source>
</evidence>
<evidence type="ECO:0000313" key="3">
    <source>
        <dbReference type="Proteomes" id="UP000503222"/>
    </source>
</evidence>
<keyword evidence="3" id="KW-1185">Reference proteome</keyword>
<dbReference type="Proteomes" id="UP000503222">
    <property type="component" value="Chromosome"/>
</dbReference>
<protein>
    <submittedName>
        <fullName evidence="2">SH3 domain-containing protein</fullName>
    </submittedName>
</protein>
<reference evidence="2 3" key="1">
    <citation type="submission" date="2020-03" db="EMBL/GenBank/DDBJ databases">
        <title>Sphingomonas sp. nov., isolated from fish.</title>
        <authorList>
            <person name="Hyun D.-W."/>
            <person name="Bae J.-W."/>
        </authorList>
    </citation>
    <scope>NUCLEOTIDE SEQUENCE [LARGE SCALE GENOMIC DNA]</scope>
    <source>
        <strain evidence="2 3">HDW15B</strain>
    </source>
</reference>
<feature type="region of interest" description="Disordered" evidence="1">
    <location>
        <begin position="1"/>
        <end position="31"/>
    </location>
</feature>
<gene>
    <name evidence="2" type="ORF">G7077_12145</name>
</gene>
<proteinExistence type="predicted"/>
<organism evidence="2 3">
    <name type="scientific">Sphingomonas piscis</name>
    <dbReference type="NCBI Taxonomy" id="2714943"/>
    <lineage>
        <taxon>Bacteria</taxon>
        <taxon>Pseudomonadati</taxon>
        <taxon>Pseudomonadota</taxon>
        <taxon>Alphaproteobacteria</taxon>
        <taxon>Sphingomonadales</taxon>
        <taxon>Sphingomonadaceae</taxon>
        <taxon>Sphingomonas</taxon>
    </lineage>
</organism>
<name>A0A6G7YS33_9SPHN</name>
<evidence type="ECO:0000313" key="2">
    <source>
        <dbReference type="EMBL" id="QIK79544.1"/>
    </source>
</evidence>
<sequence>MDRPPTGPSSDKHPPSLISPDGFGLEGPSDLPDPNFHAYRRDLADVSLAGQVIASHFVEPVEYTLVRAAEFREFPDESGQVIADLVAGERMRLLDCKLGWAWGYAGPEERVGYLNADALGLD</sequence>
<accession>A0A6G7YS33</accession>
<dbReference type="RefSeq" id="WP_166411931.1">
    <property type="nucleotide sequence ID" value="NZ_CP049869.1"/>
</dbReference>